<organism evidence="1">
    <name type="scientific">Solanum chacoense</name>
    <name type="common">Chaco potato</name>
    <dbReference type="NCBI Taxonomy" id="4108"/>
    <lineage>
        <taxon>Eukaryota</taxon>
        <taxon>Viridiplantae</taxon>
        <taxon>Streptophyta</taxon>
        <taxon>Embryophyta</taxon>
        <taxon>Tracheophyta</taxon>
        <taxon>Spermatophyta</taxon>
        <taxon>Magnoliopsida</taxon>
        <taxon>eudicotyledons</taxon>
        <taxon>Gunneridae</taxon>
        <taxon>Pentapetalae</taxon>
        <taxon>asterids</taxon>
        <taxon>lamiids</taxon>
        <taxon>Solanales</taxon>
        <taxon>Solanaceae</taxon>
        <taxon>Solanoideae</taxon>
        <taxon>Solaneae</taxon>
        <taxon>Solanum</taxon>
    </lineage>
</organism>
<proteinExistence type="predicted"/>
<dbReference type="AlphaFoldDB" id="A0A0V0IS78"/>
<protein>
    <submittedName>
        <fullName evidence="1">Putative ovule protein</fullName>
    </submittedName>
</protein>
<accession>A0A0V0IS78</accession>
<reference evidence="1" key="1">
    <citation type="submission" date="2015-12" db="EMBL/GenBank/DDBJ databases">
        <title>Gene expression during late stages of embryo sac development: a critical building block for successful pollen-pistil interactions.</title>
        <authorList>
            <person name="Liu Y."/>
            <person name="Joly V."/>
            <person name="Sabar M."/>
            <person name="Matton D.P."/>
        </authorList>
    </citation>
    <scope>NUCLEOTIDE SEQUENCE</scope>
</reference>
<sequence length="72" mass="8708">MQKCNMDFLRSWYSKGIQQQKRWCTIPATIQERLFETWKERKGMFRFVNNQVKLVSCMSLVSIHRTTVIHTI</sequence>
<dbReference type="EMBL" id="GEDG01003611">
    <property type="protein sequence ID" value="JAP34795.1"/>
    <property type="molecule type" value="Transcribed_RNA"/>
</dbReference>
<evidence type="ECO:0000313" key="1">
    <source>
        <dbReference type="EMBL" id="JAP34795.1"/>
    </source>
</evidence>
<name>A0A0V0IS78_SOLCH</name>